<sequence>MAIVDRFTWCTQVQSNGGAMTTENNDREVVFGNGYRQVASSGFNTERRIFTIVYVGEDWKDVKEFLTGHRLKPFIWLPPDGELGLFLTKTNTVATKPIAPGVQEVTATITEQFTSMQ</sequence>
<protein>
    <submittedName>
        <fullName evidence="1">Putative minor tail protein</fullName>
    </submittedName>
</protein>
<dbReference type="GeneID" id="54991389"/>
<dbReference type="Proteomes" id="UP000247217">
    <property type="component" value="Segment"/>
</dbReference>
<evidence type="ECO:0000313" key="1">
    <source>
        <dbReference type="EMBL" id="AWD92248.1"/>
    </source>
</evidence>
<proteinExistence type="predicted"/>
<dbReference type="InterPro" id="IPR010265">
    <property type="entry name" value="Phage_lambda_TipM"/>
</dbReference>
<keyword evidence="2" id="KW-1185">Reference proteome</keyword>
<dbReference type="Pfam" id="PF05939">
    <property type="entry name" value="Phage_min_tail"/>
    <property type="match status" value="1"/>
</dbReference>
<organism evidence="1">
    <name type="scientific">Escherichia phage vB_EcoS_IME347</name>
    <dbReference type="NCBI Taxonomy" id="2496546"/>
    <lineage>
        <taxon>Viruses</taxon>
        <taxon>Duplodnaviria</taxon>
        <taxon>Heunggongvirae</taxon>
        <taxon>Uroviricota</taxon>
        <taxon>Caudoviricetes</taxon>
        <taxon>Drexlerviridae</taxon>
        <taxon>Tunavirinae</taxon>
        <taxon>Badaguanvirus</taxon>
        <taxon>Badaguanvirus IME347</taxon>
    </lineage>
</organism>
<dbReference type="KEGG" id="vg:54991389"/>
<dbReference type="RefSeq" id="YP_009800884.1">
    <property type="nucleotide sequence ID" value="NC_047960.1"/>
</dbReference>
<reference evidence="1" key="1">
    <citation type="submission" date="2018-03" db="EMBL/GenBank/DDBJ databases">
        <title>Complete genome sequence analysis of Enterobacteria phage IME347.</title>
        <authorList>
            <person name="Li P."/>
            <person name="Wang J."/>
            <person name="Tong Y."/>
        </authorList>
    </citation>
    <scope>NUCLEOTIDE SEQUENCE [LARGE SCALE GENOMIC DNA]</scope>
</reference>
<name>A0A2S1GS77_9CAUD</name>
<dbReference type="EMBL" id="MH051918">
    <property type="protein sequence ID" value="AWD92248.1"/>
    <property type="molecule type" value="Genomic_DNA"/>
</dbReference>
<accession>A0A2S1GS77</accession>
<evidence type="ECO:0000313" key="2">
    <source>
        <dbReference type="Proteomes" id="UP000247217"/>
    </source>
</evidence>